<evidence type="ECO:0000256" key="3">
    <source>
        <dbReference type="ARBA" id="ARBA00022692"/>
    </source>
</evidence>
<feature type="transmembrane region" description="Helical" evidence="6">
    <location>
        <begin position="12"/>
        <end position="34"/>
    </location>
</feature>
<protein>
    <submittedName>
        <fullName evidence="7">MATE family efflux transporter DinF</fullName>
    </submittedName>
</protein>
<keyword evidence="5 6" id="KW-0472">Membrane</keyword>
<evidence type="ECO:0000256" key="5">
    <source>
        <dbReference type="ARBA" id="ARBA00023136"/>
    </source>
</evidence>
<feature type="transmembrane region" description="Helical" evidence="6">
    <location>
        <begin position="307"/>
        <end position="330"/>
    </location>
</feature>
<comment type="caution">
    <text evidence="7">The sequence shown here is derived from an EMBL/GenBank/DDBJ whole genome shotgun (WGS) entry which is preliminary data.</text>
</comment>
<feature type="transmembrane region" description="Helical" evidence="6">
    <location>
        <begin position="268"/>
        <end position="287"/>
    </location>
</feature>
<reference evidence="8" key="1">
    <citation type="journal article" date="2019" name="Int. J. Syst. Evol. Microbiol.">
        <title>The Global Catalogue of Microorganisms (GCM) 10K type strain sequencing project: providing services to taxonomists for standard genome sequencing and annotation.</title>
        <authorList>
            <consortium name="The Broad Institute Genomics Platform"/>
            <consortium name="The Broad Institute Genome Sequencing Center for Infectious Disease"/>
            <person name="Wu L."/>
            <person name="Ma J."/>
        </authorList>
    </citation>
    <scope>NUCLEOTIDE SEQUENCE [LARGE SCALE GENOMIC DNA]</scope>
    <source>
        <strain evidence="8">JCM 17805</strain>
    </source>
</reference>
<feature type="transmembrane region" description="Helical" evidence="6">
    <location>
        <begin position="238"/>
        <end position="256"/>
    </location>
</feature>
<proteinExistence type="inferred from homology"/>
<evidence type="ECO:0000256" key="2">
    <source>
        <dbReference type="ARBA" id="ARBA00010199"/>
    </source>
</evidence>
<comment type="similarity">
    <text evidence="2">Belongs to the multi antimicrobial extrusion (MATE) (TC 2.A.66.1) family.</text>
</comment>
<feature type="transmembrane region" description="Helical" evidence="6">
    <location>
        <begin position="134"/>
        <end position="152"/>
    </location>
</feature>
<keyword evidence="4 6" id="KW-1133">Transmembrane helix</keyword>
<dbReference type="PANTHER" id="PTHR42893:SF46">
    <property type="entry name" value="PROTEIN DETOXIFICATION 44, CHLOROPLASTIC"/>
    <property type="match status" value="1"/>
</dbReference>
<comment type="subcellular location">
    <subcellularLocation>
        <location evidence="1">Membrane</location>
        <topology evidence="1">Multi-pass membrane protein</topology>
    </subcellularLocation>
</comment>
<name>A0ABP8V2V7_9GAMM</name>
<gene>
    <name evidence="7" type="primary">dinF</name>
    <name evidence="7" type="ORF">GCM10023116_24140</name>
</gene>
<dbReference type="InterPro" id="IPR002528">
    <property type="entry name" value="MATE_fam"/>
</dbReference>
<dbReference type="Proteomes" id="UP001500604">
    <property type="component" value="Unassembled WGS sequence"/>
</dbReference>
<feature type="transmembrane region" description="Helical" evidence="6">
    <location>
        <begin position="350"/>
        <end position="367"/>
    </location>
</feature>
<feature type="transmembrane region" description="Helical" evidence="6">
    <location>
        <begin position="40"/>
        <end position="62"/>
    </location>
</feature>
<evidence type="ECO:0000313" key="8">
    <source>
        <dbReference type="Proteomes" id="UP001500604"/>
    </source>
</evidence>
<keyword evidence="3 6" id="KW-0812">Transmembrane</keyword>
<evidence type="ECO:0000256" key="6">
    <source>
        <dbReference type="SAM" id="Phobius"/>
    </source>
</evidence>
<evidence type="ECO:0000313" key="7">
    <source>
        <dbReference type="EMBL" id="GAA4650131.1"/>
    </source>
</evidence>
<dbReference type="NCBIfam" id="TIGR00797">
    <property type="entry name" value="matE"/>
    <property type="match status" value="1"/>
</dbReference>
<dbReference type="CDD" id="cd13136">
    <property type="entry name" value="MATE_DinF_like"/>
    <property type="match status" value="1"/>
</dbReference>
<sequence>MNVSYRRVWQFAWPVTLSNITVPMLGLVDSAVLGHLPSTTYLGAVAIGASLFTFVFWAFGFLRMGTTGLVANASGEGDSQKVRDILVQSLVLAGGIGFILILLARPILSAAIPFYQPGPLITPELETYFLTRSLSAPAVLANYAILGWLLGVQMARAPLILLTFANAINIVLDLFLVLGLGMKTGGVAQATVVADYSTLMLGLYLIAGQLKALPGSFRFREVIRLEAMQGLLLVNRQLFVRTLCLLLAFATFTAWGSRLGDDTLAANALLLNFLMLISNALDGFAFAAESLVGKACGQRNRSTFQSVVRATGACSIIMAFGCFLIFLLFGQNILGLLTDIDGLDKMAAEYLPWLIAMPLVGVLCFWLDGVYIGMGKTGLMQNLMVLSTGLIFIPAWYLTRESGNHGLWFAFTLFMAARSVGMAAAFVPVYRNYCRTQVEPVSASER</sequence>
<dbReference type="RefSeq" id="WP_345196227.1">
    <property type="nucleotide sequence ID" value="NZ_BAABFL010000365.1"/>
</dbReference>
<evidence type="ECO:0000256" key="4">
    <source>
        <dbReference type="ARBA" id="ARBA00022989"/>
    </source>
</evidence>
<dbReference type="InterPro" id="IPR044644">
    <property type="entry name" value="DinF-like"/>
</dbReference>
<feature type="transmembrane region" description="Helical" evidence="6">
    <location>
        <begin position="159"/>
        <end position="178"/>
    </location>
</feature>
<accession>A0ABP8V2V7</accession>
<feature type="transmembrane region" description="Helical" evidence="6">
    <location>
        <begin position="379"/>
        <end position="399"/>
    </location>
</feature>
<dbReference type="Pfam" id="PF01554">
    <property type="entry name" value="MatE"/>
    <property type="match status" value="2"/>
</dbReference>
<keyword evidence="8" id="KW-1185">Reference proteome</keyword>
<evidence type="ECO:0000256" key="1">
    <source>
        <dbReference type="ARBA" id="ARBA00004141"/>
    </source>
</evidence>
<dbReference type="PANTHER" id="PTHR42893">
    <property type="entry name" value="PROTEIN DETOXIFICATION 44, CHLOROPLASTIC-RELATED"/>
    <property type="match status" value="1"/>
</dbReference>
<organism evidence="7 8">
    <name type="scientific">Kistimonas scapharcae</name>
    <dbReference type="NCBI Taxonomy" id="1036133"/>
    <lineage>
        <taxon>Bacteria</taxon>
        <taxon>Pseudomonadati</taxon>
        <taxon>Pseudomonadota</taxon>
        <taxon>Gammaproteobacteria</taxon>
        <taxon>Oceanospirillales</taxon>
        <taxon>Endozoicomonadaceae</taxon>
        <taxon>Kistimonas</taxon>
    </lineage>
</organism>
<feature type="transmembrane region" description="Helical" evidence="6">
    <location>
        <begin position="405"/>
        <end position="427"/>
    </location>
</feature>
<dbReference type="EMBL" id="BAABFL010000365">
    <property type="protein sequence ID" value="GAA4650131.1"/>
    <property type="molecule type" value="Genomic_DNA"/>
</dbReference>
<feature type="transmembrane region" description="Helical" evidence="6">
    <location>
        <begin position="90"/>
        <end position="114"/>
    </location>
</feature>